<dbReference type="PANTHER" id="PTHR25462:SF299">
    <property type="entry name" value="E3 UBIQUITIN-PROTEIN LIGASE TRIM56"/>
    <property type="match status" value="1"/>
</dbReference>
<dbReference type="PANTHER" id="PTHR25462">
    <property type="entry name" value="BONUS, ISOFORM C-RELATED"/>
    <property type="match status" value="1"/>
</dbReference>
<reference evidence="4 5" key="1">
    <citation type="submission" date="2020-06" db="EMBL/GenBank/DDBJ databases">
        <authorList>
            <person name="Li R."/>
            <person name="Bekaert M."/>
        </authorList>
    </citation>
    <scope>NUCLEOTIDE SEQUENCE [LARGE SCALE GENOMIC DNA]</scope>
    <source>
        <strain evidence="5">wild</strain>
    </source>
</reference>
<gene>
    <name evidence="4" type="ORF">MCOR_56785</name>
</gene>
<evidence type="ECO:0000313" key="5">
    <source>
        <dbReference type="Proteomes" id="UP000507470"/>
    </source>
</evidence>
<dbReference type="InterPro" id="IPR011042">
    <property type="entry name" value="6-blade_b-propeller_TolB-like"/>
</dbReference>
<dbReference type="GO" id="GO:0060340">
    <property type="term" value="P:positive regulation of type I interferon-mediated signaling pathway"/>
    <property type="evidence" value="ECO:0007669"/>
    <property type="project" value="TreeGrafter"/>
</dbReference>
<dbReference type="Gene3D" id="2.120.10.30">
    <property type="entry name" value="TolB, C-terminal domain"/>
    <property type="match status" value="1"/>
</dbReference>
<dbReference type="Proteomes" id="UP000507470">
    <property type="component" value="Unassembled WGS sequence"/>
</dbReference>
<feature type="coiled-coil region" evidence="2">
    <location>
        <begin position="116"/>
        <end position="208"/>
    </location>
</feature>
<keyword evidence="1" id="KW-0862">Zinc</keyword>
<keyword evidence="1" id="KW-0479">Metal-binding</keyword>
<dbReference type="OrthoDB" id="6066359at2759"/>
<dbReference type="GO" id="GO:0005654">
    <property type="term" value="C:nucleoplasm"/>
    <property type="evidence" value="ECO:0007669"/>
    <property type="project" value="TreeGrafter"/>
</dbReference>
<keyword evidence="2" id="KW-0175">Coiled coil</keyword>
<dbReference type="AlphaFoldDB" id="A0A6J8EW86"/>
<dbReference type="CDD" id="cd19757">
    <property type="entry name" value="Bbox1"/>
    <property type="match status" value="1"/>
</dbReference>
<keyword evidence="1" id="KW-0863">Zinc-finger</keyword>
<evidence type="ECO:0000313" key="4">
    <source>
        <dbReference type="EMBL" id="CAC5424919.1"/>
    </source>
</evidence>
<feature type="domain" description="B box-type" evidence="3">
    <location>
        <begin position="7"/>
        <end position="52"/>
    </location>
</feature>
<dbReference type="PROSITE" id="PS50119">
    <property type="entry name" value="ZF_BBOX"/>
    <property type="match status" value="1"/>
</dbReference>
<dbReference type="GO" id="GO:0008270">
    <property type="term" value="F:zinc ion binding"/>
    <property type="evidence" value="ECO:0007669"/>
    <property type="project" value="UniProtKB-KW"/>
</dbReference>
<dbReference type="InterPro" id="IPR000315">
    <property type="entry name" value="Znf_B-box"/>
</dbReference>
<dbReference type="InterPro" id="IPR047153">
    <property type="entry name" value="TRIM45/56/19-like"/>
</dbReference>
<evidence type="ECO:0000256" key="2">
    <source>
        <dbReference type="SAM" id="Coils"/>
    </source>
</evidence>
<dbReference type="EMBL" id="CACVKT020010115">
    <property type="protein sequence ID" value="CAC5424919.1"/>
    <property type="molecule type" value="Genomic_DNA"/>
</dbReference>
<accession>A0A6J8EW86</accession>
<sequence length="564" mass="64184">MSALDTKPCCHCETRHVSKDADAWCITCEKAFCHKCRYTHLSGNSNHKFISIQKYNKLALTVHKICKHDHDSKFHIYCKFHDDITCNKCKPETHSKCNGVQTIQEASKDAKTSFQLSDLEKKVSELSGTLQKLIASRTKNLNTIKDQKKKIETELETLRKKINDHITKIQKNLLGELNKVYERTKAELDESLKELDREKTLIHDLKDKTIQIKHLSTNVETFLGTQQLRKRYAVDEKHTSDMLRGIKHVYLRLSVSPVVQSLVSDITSFGIVEMVNKPDKVSDDEHKLSESRAGKISTPPRFVMRVKLHLRKTIKSPSDSGEYMKGCTSSSNGQMIFTEPSKKVLSIYDTKGNFYNNVPVSAHPFDVTAINYYTFAVTYDKMSFIEILDITKINGIVTNRYRTNYPCRGISYMSGQIYVVVETEGIQVMDISGNVQKIIPINVNGVRFFTTSNSRLYYTNTDAGTVHCCDMRGKEIWKFEDKNISRPHGLGPDSSGNVFVVGYSDAAKTIAPNSYDVILVSPDGRYGRKLLRRSGSPSSIHFDKRNKRLLLYSHDGSADWYDIV</sequence>
<evidence type="ECO:0000259" key="3">
    <source>
        <dbReference type="PROSITE" id="PS50119"/>
    </source>
</evidence>
<protein>
    <recommendedName>
        <fullName evidence="3">B box-type domain-containing protein</fullName>
    </recommendedName>
</protein>
<dbReference type="GO" id="GO:0045087">
    <property type="term" value="P:innate immune response"/>
    <property type="evidence" value="ECO:0007669"/>
    <property type="project" value="TreeGrafter"/>
</dbReference>
<evidence type="ECO:0000256" key="1">
    <source>
        <dbReference type="PROSITE-ProRule" id="PRU00024"/>
    </source>
</evidence>
<proteinExistence type="predicted"/>
<name>A0A6J8EW86_MYTCO</name>
<organism evidence="4 5">
    <name type="scientific">Mytilus coruscus</name>
    <name type="common">Sea mussel</name>
    <dbReference type="NCBI Taxonomy" id="42192"/>
    <lineage>
        <taxon>Eukaryota</taxon>
        <taxon>Metazoa</taxon>
        <taxon>Spiralia</taxon>
        <taxon>Lophotrochozoa</taxon>
        <taxon>Mollusca</taxon>
        <taxon>Bivalvia</taxon>
        <taxon>Autobranchia</taxon>
        <taxon>Pteriomorphia</taxon>
        <taxon>Mytilida</taxon>
        <taxon>Mytiloidea</taxon>
        <taxon>Mytilidae</taxon>
        <taxon>Mytilinae</taxon>
        <taxon>Mytilus</taxon>
    </lineage>
</organism>
<dbReference type="SUPFAM" id="SSF101898">
    <property type="entry name" value="NHL repeat"/>
    <property type="match status" value="1"/>
</dbReference>
<dbReference type="GO" id="GO:0061630">
    <property type="term" value="F:ubiquitin protein ligase activity"/>
    <property type="evidence" value="ECO:0007669"/>
    <property type="project" value="TreeGrafter"/>
</dbReference>
<keyword evidence="5" id="KW-1185">Reference proteome</keyword>